<comment type="caution">
    <text evidence="2">The sequence shown here is derived from an EMBL/GenBank/DDBJ whole genome shotgun (WGS) entry which is preliminary data.</text>
</comment>
<feature type="signal peptide" evidence="1">
    <location>
        <begin position="1"/>
        <end position="24"/>
    </location>
</feature>
<accession>A0ABS2IKZ9</accession>
<sequence>MASKSILQKLILLGALLPALLCSAAEPRFDDYKVLAIFDDTSNAAAAGRQSDDAQSDLREQAAKQPANFAGHYIVLTSGCGGGAICGEILDAKSGRAVTGLPNAYLILSEDGTSAFDAIFQENSRLIIISGIAADPELGLNNEPIPRKDRTRYYEFDGKSLKLLYLAE</sequence>
<protein>
    <submittedName>
        <fullName evidence="2">Uncharacterized protein</fullName>
    </submittedName>
</protein>
<keyword evidence="1" id="KW-0732">Signal</keyword>
<evidence type="ECO:0000256" key="1">
    <source>
        <dbReference type="SAM" id="SignalP"/>
    </source>
</evidence>
<organism evidence="2 3">
    <name type="scientific">Zestomonas insulae</name>
    <dbReference type="NCBI Taxonomy" id="2809017"/>
    <lineage>
        <taxon>Bacteria</taxon>
        <taxon>Pseudomonadati</taxon>
        <taxon>Pseudomonadota</taxon>
        <taxon>Gammaproteobacteria</taxon>
        <taxon>Pseudomonadales</taxon>
        <taxon>Pseudomonadaceae</taxon>
        <taxon>Zestomonas</taxon>
    </lineage>
</organism>
<dbReference type="EMBL" id="JAFEUP010000008">
    <property type="protein sequence ID" value="MBM7063405.1"/>
    <property type="molecule type" value="Genomic_DNA"/>
</dbReference>
<evidence type="ECO:0000313" key="3">
    <source>
        <dbReference type="Proteomes" id="UP000717995"/>
    </source>
</evidence>
<keyword evidence="3" id="KW-1185">Reference proteome</keyword>
<evidence type="ECO:0000313" key="2">
    <source>
        <dbReference type="EMBL" id="MBM7063405.1"/>
    </source>
</evidence>
<proteinExistence type="predicted"/>
<dbReference type="RefSeq" id="WP_205350607.1">
    <property type="nucleotide sequence ID" value="NZ_JAFEUP010000008.1"/>
</dbReference>
<feature type="chain" id="PRO_5046345898" evidence="1">
    <location>
        <begin position="25"/>
        <end position="168"/>
    </location>
</feature>
<reference evidence="2 3" key="1">
    <citation type="submission" date="2021-02" db="EMBL/GenBank/DDBJ databases">
        <authorList>
            <person name="Lee D.-H."/>
        </authorList>
    </citation>
    <scope>NUCLEOTIDE SEQUENCE [LARGE SCALE GENOMIC DNA]</scope>
    <source>
        <strain evidence="2 3">UL073</strain>
    </source>
</reference>
<name>A0ABS2IKZ9_9GAMM</name>
<gene>
    <name evidence="2" type="ORF">JQX08_22015</name>
</gene>
<dbReference type="Proteomes" id="UP000717995">
    <property type="component" value="Unassembled WGS sequence"/>
</dbReference>